<dbReference type="GO" id="GO:0061630">
    <property type="term" value="F:ubiquitin protein ligase activity"/>
    <property type="evidence" value="ECO:0007669"/>
    <property type="project" value="TreeGrafter"/>
</dbReference>
<name>A0AAD9NDH5_9ANNE</name>
<dbReference type="InterPro" id="IPR017868">
    <property type="entry name" value="Filamin/ABP280_repeat-like"/>
</dbReference>
<dbReference type="Proteomes" id="UP001208570">
    <property type="component" value="Unassembled WGS sequence"/>
</dbReference>
<dbReference type="SUPFAM" id="SSF50985">
    <property type="entry name" value="RCC1/BLIP-II"/>
    <property type="match status" value="1"/>
</dbReference>
<evidence type="ECO:0000313" key="6">
    <source>
        <dbReference type="EMBL" id="KAK2163194.1"/>
    </source>
</evidence>
<evidence type="ECO:0000256" key="1">
    <source>
        <dbReference type="ARBA" id="ARBA00022786"/>
    </source>
</evidence>
<feature type="region of interest" description="Disordered" evidence="4">
    <location>
        <begin position="3253"/>
        <end position="3281"/>
    </location>
</feature>
<reference evidence="6" key="1">
    <citation type="journal article" date="2023" name="Mol. Biol. Evol.">
        <title>Third-Generation Sequencing Reveals the Adaptive Role of the Epigenome in Three Deep-Sea Polychaetes.</title>
        <authorList>
            <person name="Perez M."/>
            <person name="Aroh O."/>
            <person name="Sun Y."/>
            <person name="Lan Y."/>
            <person name="Juniper S.K."/>
            <person name="Young C.R."/>
            <person name="Angers B."/>
            <person name="Qian P.Y."/>
        </authorList>
    </citation>
    <scope>NUCLEOTIDE SEQUENCE</scope>
    <source>
        <strain evidence="6">P08H-3</strain>
    </source>
</reference>
<dbReference type="Gene3D" id="2.60.120.820">
    <property type="entry name" value="PHR domain"/>
    <property type="match status" value="2"/>
</dbReference>
<dbReference type="PROSITE" id="PS50194">
    <property type="entry name" value="FILAMIN_REPEAT"/>
    <property type="match status" value="1"/>
</dbReference>
<feature type="compositionally biased region" description="Basic and acidic residues" evidence="4">
    <location>
        <begin position="3320"/>
        <end position="3333"/>
    </location>
</feature>
<feature type="region of interest" description="Disordered" evidence="4">
    <location>
        <begin position="3146"/>
        <end position="3168"/>
    </location>
</feature>
<dbReference type="GO" id="GO:0005634">
    <property type="term" value="C:nucleus"/>
    <property type="evidence" value="ECO:0007669"/>
    <property type="project" value="TreeGrafter"/>
</dbReference>
<feature type="compositionally biased region" description="Polar residues" evidence="4">
    <location>
        <begin position="2662"/>
        <end position="2671"/>
    </location>
</feature>
<dbReference type="PROSITE" id="PS00626">
    <property type="entry name" value="RCC1_2"/>
    <property type="match status" value="2"/>
</dbReference>
<comment type="caution">
    <text evidence="6">The sequence shown here is derived from an EMBL/GenBank/DDBJ whole genome shotgun (WGS) entry which is preliminary data.</text>
</comment>
<feature type="region of interest" description="Disordered" evidence="4">
    <location>
        <begin position="2859"/>
        <end position="3098"/>
    </location>
</feature>
<dbReference type="PANTHER" id="PTHR45943">
    <property type="entry name" value="E3 UBIQUITIN-PROTEIN LIGASE MYCBP2"/>
    <property type="match status" value="1"/>
</dbReference>
<dbReference type="Pfam" id="PF13540">
    <property type="entry name" value="RCC1_2"/>
    <property type="match status" value="1"/>
</dbReference>
<feature type="compositionally biased region" description="Polar residues" evidence="4">
    <location>
        <begin position="2968"/>
        <end position="2982"/>
    </location>
</feature>
<dbReference type="InterPro" id="IPR000408">
    <property type="entry name" value="Reg_chr_condens"/>
</dbReference>
<sequence length="3517" mass="381828">MTSQAVVPPSLSRGNVGDLLRADKLKCELHLMYDNLERKKKLDKKKPKKKVKSKIKEKSKTKPSNSKRDRSPEKVDQEKPVIQLPGNASSFAVYSAVRQVVLEQQNKKVSEVYAHIQQCSQADSDSDLDDEDKGKDAQLKLPKIVSLGLCGVFELIRETHTSHPSICTQALQALLNMLQGQTPEGLKSEPPDVVDALYNLLLDLSGYQCLDPEDQVIESQSLPALACSCLLSLVVARGDTGKILSAIATLLISTTNLATQQIKVPAILTSLQKSIHAVLLGKICAPDWLSKGIPDTSKMDATAVTELAPLIEKGHYTVASDGKHIYIHNVQGLHKVGSGYGETVRGHVYNSNPDFYNEEPGWLAYANDILFFKPESETTNRLAVINREKLQVEDLYDIEGDDYGSCVMFSDGENIGHVASSKDDSFVVRTFSPICSPMPLVSELPLKLARKCLDVFGLSWFDPEKKIHSISLGIDEDIASIMAGKDFALVRTPTGKVLYTGRSQSLGIKQGGPAPGKWAELPIVKSPKIVQYSIGHDATHALLVAEDGSVFFVGTSKRGEDGDGSLSKARRQPKPLKPKKMIKVEGKNIVYSACNSGTSALVTKEGELYMFGKDKTYADSASGLVTELRDVVITSVALGKAHAVALSEQGHIYTFGINNKGQCGRDYVAGSVREISTPVTMADEEEEPEDDTYCQPGKHKWVTEQCMVCVMCGQCTGYGSSCISNDRPQPDRGPGMPCGCGSGDSGCAVCGICRSCAGEYEVDAIGGESANSHPLVEILARNAADVLPPFDVFLGRHGDGIIQLGHKLEERHKLLHSINRKDKNKVVSAEPSGSDYEQDHVKSTSLPPARVLLGNGEVPVAQIACGQQHTVVMLANGEVYTFGSNQYGQLGQGDVNVRGNPSKVQLKSAVIQIAAGSHHTVLLSAAGQVFTFGSHQKGQLGRPAPDEDRIKEKKMTWFANPGLVPGIGAKHGRRAAWIGASGDQTFLRIDELLINAHTLSKSTIIANSSCIGLIITAEDSSSTMNSLMISRIDGSCRNFSEKNQASLAGQALCLDPIYDVLWSYEPVAQVLSCYSVIHSEARHLTSVSEDYCNILRPEVTMPTKHDTLTTRSHSALFLLACLDTLTTAQELGFTIQEDDKEKQAATKVYSKDDFCVLNRFESHGGGWGYSGHSIEAIRFMADTDILLGGFGLFGGRGDYFGKIKVLELGPEGGDNESYGEVLAETEEMSYECGAREKYPMLFPEPVLLIANHWYVAWARISGPSSDCGSSGQSTVTTDDQVVFKFKSSKKSNNGTDVNAGQIPQLLYRLPNHDSTSTSRKNDTVEPAHILSREFSRSITPDCFEALLKLLTWSWHTFCLLMSEVRSLKGSTPSVAQLDLDRLVYISTAALRQIRIYICEVYPSQGLTKRTPPETIKIAEAVGDHRSLLRKILADSRLHQLNGGQWRHGADKSGSSLVERMTNRILAECHSTFTACFHAFYPTGALKWNCLCELLNILDPSQVHSQGQAAIEGYSRLLAAIMEALCHATVKLTTVMPINCEYGTEQLLKQQFGSEDNTSSSISVSDASPFPLLTCHMMSRMETDSIVGTAGGHNSFREVLDKLLMLVVLPVRQSLNEEKQTFPVTLVSCTCSLISALLSELAASATGSEIDLTGTTRPLLTTPTRFTRTSQSAYWNTGNGSPDAVCFSVDRPGVVIAGVCVYGGAGHYDYQVELLDAQNEHNSEQSHTGRWNTLETVRGNYGPEDCISDVSEIKFDRPIPIKENVKYAISLRNRGSCTLNGDAGLSRVKCPDGTNFTFSPCSLSTNGTNHTRGQIPQILYYSAPQEGENSVQSGKALVEYQARKNAMSMTSAIFRAAVDLLHRAQSIHMECLAEVLGQSTMFSTLLPTCVAYIGPVATMDPRAAVHVLNLVQEIIPAVADLNCQLFPPSVVPSPTAVVASTAVDITEANTTSQHYAVVQSDHPYKPAAVSNYKVAFPNQVRWMVLEFDPQCGTAQVEDTLQLYIPARHKTPSYKSPNQEAADDDDDDDDLELSPRWPVYEKFSTKSNWPTMGLILPGNEVEFSLETASDYVKDEKACFYGFRCTVIGYEWSARPDEGLALLEKEISYLGGLCASSLMRKDIMLPPAAVDELEEDLDLVEEAAQQIFNAHSGLLGKGFALAHSPSISQALDGNLPFSWSSNERAFLKDFVSCAVGTSGGRLAAWLQPESYLDPKQCEIQCNKDELQCNWPTVVTILTKDQYGRPVHVPNLMMEVKAIPIMKDMSTDDRKAKRLSRCEDDDGLVFGGQPAPKLDTPYVVTVKDKKDAYHAICMMKAYENYSFEELRYAAPVLRQPTENMLVRANDDGTYNASWTPSSIGWYKIQVLFDGYEAGEVLKVNVKEPSQGSLPPKRIQQKTAAHEPNKMRKFVGGWSAGLRVRLNPSLQSEQIGVIKPNGIISFIDEIHNNDGVWIRLNQESMHQFCSANCNGYTEAWALQYNQHLGKTLLIPVDEPKSILDEIIKNAIRKQLSLERKTRKGGPGHYQVVKCGSSGHNIRCRPNLKATPVGMLVMGNQFTAVEELTNSDGVWVKLDKESMSRYCTEVEGQAWSLACGQDSITYLQHEADLRSELEGQDMLTFGAGTSAELAAKGFDFTSAQQTPSFSAFGAAGQVPSFGSSFGSGASSELDQPTTSGSVLGARPKTPAFGSQSRQPPPPTSHAVGKVPTFGQPSVTTAGVPHRQRFEPSKSVPATAHMRQNSLNMPPGNTSQRSLPAHRNITVPSHGILENYESLLDLPPELQGVSVKDLVKALGKVKLERGLTKALGGMSKADRHYALQCAALAKSSRHAELSSAAQSKKSALALTSELRGISVKELVRVLGESRVNGNGVTPPRTPPGTPKKTLSRSSSPRQGVHSHSMCSPSGLAAPSRINHRTSLSSSSSSPARTPPRTPPCTPPMPRRMSAGGAAGYVTPPNTPPLMRKDYRMSAGSPRLGTSSRRSHSVSPQRPDSPLVLGPRLTSVSPVRSNMDNEARSSSPGGLETRSQSPGGNSDGLKGHFSIGASPPREDIRMSPKNKRKDRSKVLRSRRERGSPPAGGHEPVSAPSTLERPAHHCQSSAGDKKVQQAMSPSVAQCTRAVFAAFMWHEGIVHDAMACASFLKFHPDLPRELPNIGKTGSMKRNCSGKGTPSSSLKRQNKCAILKELSNINMNEAAKKLEWLVGKKAENINARPDGDGRAVKDGKSMKLEKMSKSQIRDHKDLAGMRERYHSAGYVDEECDSSQGIGVESGAGSPLESGSGKGDEEKESKVPPTLKYIVYFWQEIATAAQNIVSQNLILPSPGLGTLKKCDKKDKDKDKEKRGKKKKKEPSKGIVGVGRGNLFGEAAMAVFGGPGQPVVGAGGGGGGGGGGASADRETKCELCGGMFPHPVTYHMKDAHPGCGRHAKGQGYNSGGNYCPGWAGNCGDGGKGGSTWYLMCETCREKYLKEKQQLTRDKAKKSKKKNTPVKQPSMLQVLEPHLVMKNNAMFLLDLASAAGLTIPRTF</sequence>
<evidence type="ECO:0000256" key="4">
    <source>
        <dbReference type="SAM" id="MobiDB-lite"/>
    </source>
</evidence>
<feature type="compositionally biased region" description="Basic residues" evidence="4">
    <location>
        <begin position="3048"/>
        <end position="3063"/>
    </location>
</feature>
<evidence type="ECO:0000259" key="5">
    <source>
        <dbReference type="Pfam" id="PF08005"/>
    </source>
</evidence>
<evidence type="ECO:0000313" key="7">
    <source>
        <dbReference type="Proteomes" id="UP001208570"/>
    </source>
</evidence>
<dbReference type="InterPro" id="IPR038648">
    <property type="entry name" value="PHR_sf"/>
</dbReference>
<dbReference type="Gene3D" id="2.130.10.30">
    <property type="entry name" value="Regulator of chromosome condensation 1/beta-lactamase-inhibitor protein II"/>
    <property type="match status" value="2"/>
</dbReference>
<dbReference type="PRINTS" id="PR00633">
    <property type="entry name" value="RCCNDNSATION"/>
</dbReference>
<feature type="compositionally biased region" description="Low complexity" evidence="4">
    <location>
        <begin position="2909"/>
        <end position="2920"/>
    </location>
</feature>
<accession>A0AAD9NDH5</accession>
<dbReference type="EMBL" id="JAODUP010000084">
    <property type="protein sequence ID" value="KAK2163194.1"/>
    <property type="molecule type" value="Genomic_DNA"/>
</dbReference>
<feature type="compositionally biased region" description="Basic and acidic residues" evidence="4">
    <location>
        <begin position="54"/>
        <end position="79"/>
    </location>
</feature>
<evidence type="ECO:0000256" key="2">
    <source>
        <dbReference type="PROSITE-ProRule" id="PRU00087"/>
    </source>
</evidence>
<dbReference type="GO" id="GO:0007411">
    <property type="term" value="P:axon guidance"/>
    <property type="evidence" value="ECO:0007669"/>
    <property type="project" value="TreeGrafter"/>
</dbReference>
<proteinExistence type="predicted"/>
<feature type="compositionally biased region" description="Polar residues" evidence="4">
    <location>
        <begin position="2994"/>
        <end position="3024"/>
    </location>
</feature>
<keyword evidence="7" id="KW-1185">Reference proteome</keyword>
<dbReference type="Pfam" id="PF00415">
    <property type="entry name" value="RCC1"/>
    <property type="match status" value="1"/>
</dbReference>
<feature type="compositionally biased region" description="Basic residues" evidence="4">
    <location>
        <begin position="38"/>
        <end position="53"/>
    </location>
</feature>
<feature type="compositionally biased region" description="Polar residues" evidence="4">
    <location>
        <begin position="3153"/>
        <end position="3168"/>
    </location>
</feature>
<feature type="region of interest" description="Disordered" evidence="4">
    <location>
        <begin position="36"/>
        <end position="82"/>
    </location>
</feature>
<dbReference type="InterPro" id="IPR014756">
    <property type="entry name" value="Ig_E-set"/>
</dbReference>
<dbReference type="PANTHER" id="PTHR45943:SF1">
    <property type="entry name" value="E3 UBIQUITIN-PROTEIN LIGASE MYCBP2"/>
    <property type="match status" value="1"/>
</dbReference>
<feature type="region of interest" description="Disordered" evidence="4">
    <location>
        <begin position="2008"/>
        <end position="2031"/>
    </location>
</feature>
<feature type="compositionally biased region" description="Acidic residues" evidence="4">
    <location>
        <begin position="2019"/>
        <end position="2030"/>
    </location>
</feature>
<dbReference type="GO" id="GO:0008582">
    <property type="term" value="P:regulation of synaptic assembly at neuromuscular junction"/>
    <property type="evidence" value="ECO:0007669"/>
    <property type="project" value="TreeGrafter"/>
</dbReference>
<feature type="repeat" description="Filamin" evidence="2">
    <location>
        <begin position="2338"/>
        <end position="2377"/>
    </location>
</feature>
<dbReference type="InterPro" id="IPR009091">
    <property type="entry name" value="RCC1/BLIP-II"/>
</dbReference>
<dbReference type="Pfam" id="PF08005">
    <property type="entry name" value="PHR"/>
    <property type="match status" value="2"/>
</dbReference>
<dbReference type="InterPro" id="IPR012983">
    <property type="entry name" value="PHR"/>
</dbReference>
<evidence type="ECO:0000256" key="3">
    <source>
        <dbReference type="PROSITE-ProRule" id="PRU00235"/>
    </source>
</evidence>
<feature type="compositionally biased region" description="Pro residues" evidence="4">
    <location>
        <begin position="2921"/>
        <end position="2934"/>
    </location>
</feature>
<dbReference type="PROSITE" id="PS50012">
    <property type="entry name" value="RCC1_3"/>
    <property type="match status" value="2"/>
</dbReference>
<keyword evidence="1" id="KW-0833">Ubl conjugation pathway</keyword>
<feature type="repeat" description="RCC1" evidence="3">
    <location>
        <begin position="877"/>
        <end position="926"/>
    </location>
</feature>
<feature type="region of interest" description="Disordered" evidence="4">
    <location>
        <begin position="3205"/>
        <end position="3230"/>
    </location>
</feature>
<feature type="region of interest" description="Disordered" evidence="4">
    <location>
        <begin position="3316"/>
        <end position="3348"/>
    </location>
</feature>
<feature type="domain" description="PHR" evidence="5">
    <location>
        <begin position="1158"/>
        <end position="1308"/>
    </location>
</feature>
<protein>
    <recommendedName>
        <fullName evidence="5">PHR domain-containing protein</fullName>
    </recommendedName>
</protein>
<dbReference type="SUPFAM" id="SSF81296">
    <property type="entry name" value="E set domains"/>
    <property type="match status" value="1"/>
</dbReference>
<dbReference type="FunFam" id="2.60.120.820:FF:000002">
    <property type="entry name" value="E3 ubiquitin-protein ligase MYCBP2 isoform X1"/>
    <property type="match status" value="1"/>
</dbReference>
<feature type="repeat" description="RCC1" evidence="3">
    <location>
        <begin position="927"/>
        <end position="991"/>
    </location>
</feature>
<feature type="domain" description="PHR" evidence="5">
    <location>
        <begin position="1663"/>
        <end position="1820"/>
    </location>
</feature>
<gene>
    <name evidence="6" type="ORF">LSH36_84g08057</name>
</gene>
<dbReference type="GO" id="GO:0005886">
    <property type="term" value="C:plasma membrane"/>
    <property type="evidence" value="ECO:0007669"/>
    <property type="project" value="TreeGrafter"/>
</dbReference>
<organism evidence="6 7">
    <name type="scientific">Paralvinella palmiformis</name>
    <dbReference type="NCBI Taxonomy" id="53620"/>
    <lineage>
        <taxon>Eukaryota</taxon>
        <taxon>Metazoa</taxon>
        <taxon>Spiralia</taxon>
        <taxon>Lophotrochozoa</taxon>
        <taxon>Annelida</taxon>
        <taxon>Polychaeta</taxon>
        <taxon>Sedentaria</taxon>
        <taxon>Canalipalpata</taxon>
        <taxon>Terebellida</taxon>
        <taxon>Terebelliformia</taxon>
        <taxon>Alvinellidae</taxon>
        <taxon>Paralvinella</taxon>
    </lineage>
</organism>
<feature type="region of interest" description="Disordered" evidence="4">
    <location>
        <begin position="2655"/>
        <end position="2726"/>
    </location>
</feature>